<dbReference type="STRING" id="227321.Q5ATZ9"/>
<dbReference type="SUPFAM" id="SSF56276">
    <property type="entry name" value="S-adenosylmethionine decarboxylase"/>
    <property type="match status" value="1"/>
</dbReference>
<keyword evidence="6" id="KW-1185">Reference proteome</keyword>
<dbReference type="PANTHER" id="PTHR11570:SF0">
    <property type="entry name" value="S-ADENOSYLMETHIONINE DECARBOXYLASE PROENZYME"/>
    <property type="match status" value="1"/>
</dbReference>
<name>Q5ATZ9_EMENI</name>
<accession>C8V7F3</accession>
<dbReference type="GO" id="GO:0004014">
    <property type="term" value="F:adenosylmethionine decarboxylase activity"/>
    <property type="evidence" value="ECO:0007669"/>
    <property type="project" value="InterPro"/>
</dbReference>
<dbReference type="FunCoup" id="Q5ATZ9">
    <property type="interactions" value="594"/>
</dbReference>
<evidence type="ECO:0000256" key="3">
    <source>
        <dbReference type="ARBA" id="ARBA00023066"/>
    </source>
</evidence>
<dbReference type="HOGENOM" id="CLU_023050_0_1_1"/>
<dbReference type="EMBL" id="BN001302">
    <property type="protein sequence ID" value="CBF74163.1"/>
    <property type="molecule type" value="Genomic_DNA"/>
</dbReference>
<dbReference type="GeneID" id="2869122"/>
<dbReference type="RefSeq" id="XP_681500.1">
    <property type="nucleotide sequence ID" value="XM_676408.2"/>
</dbReference>
<dbReference type="Pfam" id="PF01536">
    <property type="entry name" value="SAM_decarbox"/>
    <property type="match status" value="1"/>
</dbReference>
<accession>Q5ATZ9</accession>
<evidence type="ECO:0000256" key="1">
    <source>
        <dbReference type="ARBA" id="ARBA00004911"/>
    </source>
</evidence>
<reference evidence="6" key="2">
    <citation type="journal article" date="2009" name="Fungal Genet. Biol.">
        <title>The 2008 update of the Aspergillus nidulans genome annotation: a community effort.</title>
        <authorList>
            <person name="Wortman J.R."/>
            <person name="Gilsenan J.M."/>
            <person name="Joardar V."/>
            <person name="Deegan J."/>
            <person name="Clutterbuck J."/>
            <person name="Andersen M.R."/>
            <person name="Archer D."/>
            <person name="Bencina M."/>
            <person name="Braus G."/>
            <person name="Coutinho P."/>
            <person name="von Dohren H."/>
            <person name="Doonan J."/>
            <person name="Driessen A.J."/>
            <person name="Durek P."/>
            <person name="Espeso E."/>
            <person name="Fekete E."/>
            <person name="Flipphi M."/>
            <person name="Estrada C.G."/>
            <person name="Geysens S."/>
            <person name="Goldman G."/>
            <person name="de Groot P.W."/>
            <person name="Hansen K."/>
            <person name="Harris S.D."/>
            <person name="Heinekamp T."/>
            <person name="Helmstaedt K."/>
            <person name="Henrissat B."/>
            <person name="Hofmann G."/>
            <person name="Homan T."/>
            <person name="Horio T."/>
            <person name="Horiuchi H."/>
            <person name="James S."/>
            <person name="Jones M."/>
            <person name="Karaffa L."/>
            <person name="Karanyi Z."/>
            <person name="Kato M."/>
            <person name="Keller N."/>
            <person name="Kelly D.E."/>
            <person name="Kiel J.A."/>
            <person name="Kim J.M."/>
            <person name="van der Klei I.J."/>
            <person name="Klis F.M."/>
            <person name="Kovalchuk A."/>
            <person name="Krasevec N."/>
            <person name="Kubicek C.P."/>
            <person name="Liu B."/>
            <person name="Maccabe A."/>
            <person name="Meyer V."/>
            <person name="Mirabito P."/>
            <person name="Miskei M."/>
            <person name="Mos M."/>
            <person name="Mullins J."/>
            <person name="Nelson D.R."/>
            <person name="Nielsen J."/>
            <person name="Oakley B.R."/>
            <person name="Osmani S.A."/>
            <person name="Pakula T."/>
            <person name="Paszewski A."/>
            <person name="Paulsen I."/>
            <person name="Pilsyk S."/>
            <person name="Pocsi I."/>
            <person name="Punt P.J."/>
            <person name="Ram A.F."/>
            <person name="Ren Q."/>
            <person name="Robellet X."/>
            <person name="Robson G."/>
            <person name="Seiboth B."/>
            <person name="van Solingen P."/>
            <person name="Specht T."/>
            <person name="Sun J."/>
            <person name="Taheri-Talesh N."/>
            <person name="Takeshita N."/>
            <person name="Ussery D."/>
            <person name="vanKuyk P.A."/>
            <person name="Visser H."/>
            <person name="van de Vondervoort P.J."/>
            <person name="de Vries R.P."/>
            <person name="Walton J."/>
            <person name="Xiang X."/>
            <person name="Xiong Y."/>
            <person name="Zeng A.P."/>
            <person name="Brandt B.W."/>
            <person name="Cornell M.J."/>
            <person name="van den Hondel C.A."/>
            <person name="Visser J."/>
            <person name="Oliver S.G."/>
            <person name="Turner G."/>
        </authorList>
    </citation>
    <scope>GENOME REANNOTATION</scope>
    <source>
        <strain evidence="6">FGSC A4 / ATCC 38163 / CBS 112.46 / NRRL 194 / M139</strain>
    </source>
</reference>
<keyword evidence="3" id="KW-0745">Spermidine biosynthesis</keyword>
<protein>
    <submittedName>
        <fullName evidence="5">Uncharacterized protein</fullName>
    </submittedName>
</protein>
<evidence type="ECO:0000256" key="2">
    <source>
        <dbReference type="ARBA" id="ARBA00008466"/>
    </source>
</evidence>
<dbReference type="OrthoDB" id="1068353at2759"/>
<comment type="pathway">
    <text evidence="1">Amine and polyamine biosynthesis; S-adenosylmethioninamine biosynthesis; S-adenosylmethioninamine from S-adenosyl-L-methionine: step 1/1.</text>
</comment>
<proteinExistence type="inferred from homology"/>
<dbReference type="InterPro" id="IPR016067">
    <property type="entry name" value="S-AdoMet_deCO2ase_core"/>
</dbReference>
<evidence type="ECO:0000313" key="5">
    <source>
        <dbReference type="EMBL" id="CBF74163.1"/>
    </source>
</evidence>
<dbReference type="PANTHER" id="PTHR11570">
    <property type="entry name" value="S-ADENOSYLMETHIONINE DECARBOXYLASE"/>
    <property type="match status" value="1"/>
</dbReference>
<reference evidence="6" key="1">
    <citation type="journal article" date="2005" name="Nature">
        <title>Sequencing of Aspergillus nidulans and comparative analysis with A. fumigatus and A. oryzae.</title>
        <authorList>
            <person name="Galagan J.E."/>
            <person name="Calvo S.E."/>
            <person name="Cuomo C."/>
            <person name="Ma L.J."/>
            <person name="Wortman J.R."/>
            <person name="Batzoglou S."/>
            <person name="Lee S.I."/>
            <person name="Basturkmen M."/>
            <person name="Spevak C.C."/>
            <person name="Clutterbuck J."/>
            <person name="Kapitonov V."/>
            <person name="Jurka J."/>
            <person name="Scazzocchio C."/>
            <person name="Farman M."/>
            <person name="Butler J."/>
            <person name="Purcell S."/>
            <person name="Harris S."/>
            <person name="Braus G.H."/>
            <person name="Draht O."/>
            <person name="Busch S."/>
            <person name="D'Enfert C."/>
            <person name="Bouchier C."/>
            <person name="Goldman G.H."/>
            <person name="Bell-Pedersen D."/>
            <person name="Griffiths-Jones S."/>
            <person name="Doonan J.H."/>
            <person name="Yu J."/>
            <person name="Vienken K."/>
            <person name="Pain A."/>
            <person name="Freitag M."/>
            <person name="Selker E.U."/>
            <person name="Archer D.B."/>
            <person name="Penalva M.A."/>
            <person name="Oakley B.R."/>
            <person name="Momany M."/>
            <person name="Tanaka T."/>
            <person name="Kumagai T."/>
            <person name="Asai K."/>
            <person name="Machida M."/>
            <person name="Nierman W.C."/>
            <person name="Denning D.W."/>
            <person name="Caddick M."/>
            <person name="Hynes M."/>
            <person name="Paoletti M."/>
            <person name="Fischer R."/>
            <person name="Miller B."/>
            <person name="Dyer P."/>
            <person name="Sachs M.S."/>
            <person name="Osmani S.A."/>
            <person name="Birren B.W."/>
        </authorList>
    </citation>
    <scope>NUCLEOTIDE SEQUENCE [LARGE SCALE GENOMIC DNA]</scope>
    <source>
        <strain evidence="6">FGSC A4 / ATCC 38163 / CBS 112.46 / NRRL 194 / M139</strain>
    </source>
</reference>
<dbReference type="KEGG" id="ani:ANIA_08231"/>
<keyword evidence="4" id="KW-0620">Polyamine biosynthesis</keyword>
<gene>
    <name evidence="5" type="ORF">ANIA_08231</name>
</gene>
<dbReference type="AlphaFoldDB" id="Q5ATZ9"/>
<dbReference type="UniPathway" id="UPA00331">
    <property type="reaction ID" value="UER00451"/>
</dbReference>
<dbReference type="InterPro" id="IPR048283">
    <property type="entry name" value="AdoMetDC-like"/>
</dbReference>
<evidence type="ECO:0000313" key="6">
    <source>
        <dbReference type="Proteomes" id="UP000000560"/>
    </source>
</evidence>
<dbReference type="Proteomes" id="UP000000560">
    <property type="component" value="Chromosome II"/>
</dbReference>
<evidence type="ECO:0000256" key="4">
    <source>
        <dbReference type="ARBA" id="ARBA00023115"/>
    </source>
</evidence>
<dbReference type="InParanoid" id="Q5ATZ9"/>
<sequence length="304" mass="33658">MNGEHWYLYLTEPYTSLTPPATPTADSDDEVTQTKFIQLPDRSDLGMGPQDEASDETLEVLMTDLDEESAKQFYLDHATSVAEKRYSNFEKDDHVDVFSNGSDLEVDDVSSSQGSGILPAELTTEGHALGTVVSESCGLSDVYPKGKFPDSRIDAYLFTPCGFSANGVIPSPDGGKGTHYFTVHVTPEPHCSYASFETNVPHSRNGQTSAGIIQQVVNIFKPGRFTVTVFEAKPGVDGEWDADKEARYIERQAARRVSKGENVEGYKRVDRIVHDLHGYDLVFRYYERLDWKGGAPRLGEEVIA</sequence>
<dbReference type="eggNOG" id="KOG0788">
    <property type="taxonomic scope" value="Eukaryota"/>
</dbReference>
<comment type="similarity">
    <text evidence="2">Belongs to the eukaryotic AdoMetDC family.</text>
</comment>
<dbReference type="GO" id="GO:0008295">
    <property type="term" value="P:spermidine biosynthetic process"/>
    <property type="evidence" value="ECO:0007669"/>
    <property type="project" value="UniProtKB-KW"/>
</dbReference>
<organism evidence="5 6">
    <name type="scientific">Emericella nidulans (strain FGSC A4 / ATCC 38163 / CBS 112.46 / NRRL 194 / M139)</name>
    <name type="common">Aspergillus nidulans</name>
    <dbReference type="NCBI Taxonomy" id="227321"/>
    <lineage>
        <taxon>Eukaryota</taxon>
        <taxon>Fungi</taxon>
        <taxon>Dikarya</taxon>
        <taxon>Ascomycota</taxon>
        <taxon>Pezizomycotina</taxon>
        <taxon>Eurotiomycetes</taxon>
        <taxon>Eurotiomycetidae</taxon>
        <taxon>Eurotiales</taxon>
        <taxon>Aspergillaceae</taxon>
        <taxon>Aspergillus</taxon>
        <taxon>Aspergillus subgen. Nidulantes</taxon>
    </lineage>
</organism>
<dbReference type="Gene3D" id="3.60.90.10">
    <property type="entry name" value="S-adenosylmethionine decarboxylase"/>
    <property type="match status" value="2"/>
</dbReference>